<evidence type="ECO:0000313" key="2">
    <source>
        <dbReference type="Proteomes" id="UP000036681"/>
    </source>
</evidence>
<sequence>MSAVSSSRSAHTEFDFLDTANHCDEQNASSNSTHIEPLHELSELLPLAESFISQSISTAEDQSPKYFPYLQQPLLGRSYTERVKVPLVDYSSKTRDHVTWSKESHVQEVPVLGTKRTFVKNIARAIPNPWRRYGALSTLCHIGGWITRTDRPDRKCRRYFYVKPGTADRHPPDQPKIIFKTSKYLPELKLPSNASVEEQAALAAVQLRRYSTHIKASKSDSAINSLNKQKYFDTTKRNDGDEEEIAKKRISTQ</sequence>
<reference evidence="3" key="1">
    <citation type="submission" date="2017-02" db="UniProtKB">
        <authorList>
            <consortium name="WormBaseParasite"/>
        </authorList>
    </citation>
    <scope>IDENTIFICATION</scope>
</reference>
<protein>
    <submittedName>
        <fullName evidence="3">Uncharacterized protein</fullName>
    </submittedName>
</protein>
<keyword evidence="2" id="KW-1185">Reference proteome</keyword>
<proteinExistence type="predicted"/>
<feature type="region of interest" description="Disordered" evidence="1">
    <location>
        <begin position="233"/>
        <end position="253"/>
    </location>
</feature>
<name>A0A0M3ITQ3_ASCLU</name>
<accession>A0A0M3ITQ3</accession>
<dbReference type="WBParaSite" id="ALUE_0002213101-mRNA-1">
    <property type="protein sequence ID" value="ALUE_0002213101-mRNA-1"/>
    <property type="gene ID" value="ALUE_0002213101"/>
</dbReference>
<evidence type="ECO:0000256" key="1">
    <source>
        <dbReference type="SAM" id="MobiDB-lite"/>
    </source>
</evidence>
<dbReference type="Proteomes" id="UP000036681">
    <property type="component" value="Unplaced"/>
</dbReference>
<organism evidence="2 3">
    <name type="scientific">Ascaris lumbricoides</name>
    <name type="common">Giant roundworm</name>
    <dbReference type="NCBI Taxonomy" id="6252"/>
    <lineage>
        <taxon>Eukaryota</taxon>
        <taxon>Metazoa</taxon>
        <taxon>Ecdysozoa</taxon>
        <taxon>Nematoda</taxon>
        <taxon>Chromadorea</taxon>
        <taxon>Rhabditida</taxon>
        <taxon>Spirurina</taxon>
        <taxon>Ascaridomorpha</taxon>
        <taxon>Ascaridoidea</taxon>
        <taxon>Ascarididae</taxon>
        <taxon>Ascaris</taxon>
    </lineage>
</organism>
<evidence type="ECO:0000313" key="3">
    <source>
        <dbReference type="WBParaSite" id="ALUE_0002213101-mRNA-1"/>
    </source>
</evidence>
<dbReference type="AlphaFoldDB" id="A0A0M3ITQ3"/>